<gene>
    <name evidence="2" type="ORF">LK07_03895</name>
</gene>
<evidence type="ECO:0000256" key="1">
    <source>
        <dbReference type="SAM" id="MobiDB-lite"/>
    </source>
</evidence>
<evidence type="ECO:0000313" key="2">
    <source>
        <dbReference type="EMBL" id="ASN23314.1"/>
    </source>
</evidence>
<dbReference type="EMBL" id="CP022433">
    <property type="protein sequence ID" value="ASN23314.1"/>
    <property type="molecule type" value="Genomic_DNA"/>
</dbReference>
<sequence>MRGDGDGALHRPGAGGAAGDDGAVVRRGRLRGGDGGVPALGERGDEGVAAVGGGHLGEHGGVRVLLGGGPGGLAAGAFGGGVLGVEQQQPYGVVGRPVRGLVRGDQGQLLGGDGH</sequence>
<protein>
    <submittedName>
        <fullName evidence="2">Uncharacterized protein</fullName>
    </submittedName>
</protein>
<organism evidence="2 3">
    <name type="scientific">Streptomyces pluripotens</name>
    <dbReference type="NCBI Taxonomy" id="1355015"/>
    <lineage>
        <taxon>Bacteria</taxon>
        <taxon>Bacillati</taxon>
        <taxon>Actinomycetota</taxon>
        <taxon>Actinomycetes</taxon>
        <taxon>Kitasatosporales</taxon>
        <taxon>Streptomycetaceae</taxon>
        <taxon>Streptomyces</taxon>
    </lineage>
</organism>
<feature type="region of interest" description="Disordered" evidence="1">
    <location>
        <begin position="1"/>
        <end position="46"/>
    </location>
</feature>
<accession>A0A221NTQ8</accession>
<evidence type="ECO:0000313" key="3">
    <source>
        <dbReference type="Proteomes" id="UP000031501"/>
    </source>
</evidence>
<dbReference type="Proteomes" id="UP000031501">
    <property type="component" value="Chromosome"/>
</dbReference>
<dbReference type="AlphaFoldDB" id="A0A221NTQ8"/>
<reference evidence="2 3" key="1">
    <citation type="submission" date="2017-07" db="EMBL/GenBank/DDBJ databases">
        <title>Genome sequence of Streptomyces pluripotens MUSC 137T.</title>
        <authorList>
            <person name="Ser H.-L."/>
            <person name="Lee L.-H."/>
        </authorList>
    </citation>
    <scope>NUCLEOTIDE SEQUENCE [LARGE SCALE GENOMIC DNA]</scope>
    <source>
        <strain evidence="2 3">MUSC 137</strain>
    </source>
</reference>
<keyword evidence="3" id="KW-1185">Reference proteome</keyword>
<proteinExistence type="predicted"/>
<name>A0A221NTQ8_9ACTN</name>